<keyword evidence="3" id="KW-1185">Reference proteome</keyword>
<keyword evidence="1" id="KW-1133">Transmembrane helix</keyword>
<sequence>MHDITLQRKLSEAKRNIFKFSAFLLVVGFIHISVHTIFNLDDELISILEFCCLTIETISIIIVSLNFLWMINLKQKKTDDIKN</sequence>
<comment type="caution">
    <text evidence="2">The sequence shown here is derived from an EMBL/GenBank/DDBJ whole genome shotgun (WGS) entry which is preliminary data.</text>
</comment>
<dbReference type="EMBL" id="MDER01000074">
    <property type="protein sequence ID" value="ODP26835.1"/>
    <property type="molecule type" value="Genomic_DNA"/>
</dbReference>
<keyword evidence="1" id="KW-0472">Membrane</keyword>
<evidence type="ECO:0000313" key="3">
    <source>
        <dbReference type="Proteomes" id="UP000094578"/>
    </source>
</evidence>
<proteinExistence type="predicted"/>
<dbReference type="AlphaFoldDB" id="A0A1E3L0X6"/>
<name>A0A1E3L0X6_9BACL</name>
<organism evidence="2 3">
    <name type="scientific">Paenibacillus nuruki</name>
    <dbReference type="NCBI Taxonomy" id="1886670"/>
    <lineage>
        <taxon>Bacteria</taxon>
        <taxon>Bacillati</taxon>
        <taxon>Bacillota</taxon>
        <taxon>Bacilli</taxon>
        <taxon>Bacillales</taxon>
        <taxon>Paenibacillaceae</taxon>
        <taxon>Paenibacillus</taxon>
    </lineage>
</organism>
<protein>
    <submittedName>
        <fullName evidence="2">Uncharacterized protein</fullName>
    </submittedName>
</protein>
<accession>A0A1E3L0X6</accession>
<feature type="transmembrane region" description="Helical" evidence="1">
    <location>
        <begin position="44"/>
        <end position="69"/>
    </location>
</feature>
<keyword evidence="1" id="KW-0812">Transmembrane</keyword>
<evidence type="ECO:0000313" key="2">
    <source>
        <dbReference type="EMBL" id="ODP26835.1"/>
    </source>
</evidence>
<gene>
    <name evidence="2" type="ORF">PTI45_03796</name>
</gene>
<dbReference type="STRING" id="1886670.PTI45_03796"/>
<reference evidence="2 3" key="1">
    <citation type="submission" date="2016-08" db="EMBL/GenBank/DDBJ databases">
        <title>Genome sequencing of Paenibacillus sp. TI45-13ar, isolated from Korean traditional nuruk.</title>
        <authorList>
            <person name="Kim S.-J."/>
        </authorList>
    </citation>
    <scope>NUCLEOTIDE SEQUENCE [LARGE SCALE GENOMIC DNA]</scope>
    <source>
        <strain evidence="2 3">TI45-13ar</strain>
    </source>
</reference>
<feature type="transmembrane region" description="Helical" evidence="1">
    <location>
        <begin position="20"/>
        <end position="38"/>
    </location>
</feature>
<dbReference type="Proteomes" id="UP000094578">
    <property type="component" value="Unassembled WGS sequence"/>
</dbReference>
<evidence type="ECO:0000256" key="1">
    <source>
        <dbReference type="SAM" id="Phobius"/>
    </source>
</evidence>